<dbReference type="EMBL" id="JAINUF010000021">
    <property type="protein sequence ID" value="KAJ8334534.1"/>
    <property type="molecule type" value="Genomic_DNA"/>
</dbReference>
<dbReference type="Proteomes" id="UP001152622">
    <property type="component" value="Chromosome 21"/>
</dbReference>
<name>A0A9Q1E951_SYNKA</name>
<dbReference type="AlphaFoldDB" id="A0A9Q1E951"/>
<evidence type="ECO:0000313" key="2">
    <source>
        <dbReference type="EMBL" id="KAJ8334534.1"/>
    </source>
</evidence>
<sequence length="202" mass="21724">MKRGVQTAHKNFVAGNIGRACLKARDEVLSGFTRVSLRKGLERATLPLPFSVSASLFPSTAALGVPLLSPRGPGFPSSTSQKRDERFPFTRAPQQSTGTDPALPSRGRSYLSFSRLLSASEPFPRDFPNPFFFPPQGSDITTAVLSHMIKPLALEARLQRAGCHRAAARGGGGTSPALSGVRFKLASLSRTPLRPLLCSYIM</sequence>
<accession>A0A9Q1E951</accession>
<protein>
    <submittedName>
        <fullName evidence="2">Uncharacterized protein</fullName>
    </submittedName>
</protein>
<gene>
    <name evidence="2" type="ORF">SKAU_G00401730</name>
</gene>
<evidence type="ECO:0000313" key="3">
    <source>
        <dbReference type="Proteomes" id="UP001152622"/>
    </source>
</evidence>
<organism evidence="2 3">
    <name type="scientific">Synaphobranchus kaupii</name>
    <name type="common">Kaup's arrowtooth eel</name>
    <dbReference type="NCBI Taxonomy" id="118154"/>
    <lineage>
        <taxon>Eukaryota</taxon>
        <taxon>Metazoa</taxon>
        <taxon>Chordata</taxon>
        <taxon>Craniata</taxon>
        <taxon>Vertebrata</taxon>
        <taxon>Euteleostomi</taxon>
        <taxon>Actinopterygii</taxon>
        <taxon>Neopterygii</taxon>
        <taxon>Teleostei</taxon>
        <taxon>Anguilliformes</taxon>
        <taxon>Synaphobranchidae</taxon>
        <taxon>Synaphobranchus</taxon>
    </lineage>
</organism>
<comment type="caution">
    <text evidence="2">The sequence shown here is derived from an EMBL/GenBank/DDBJ whole genome shotgun (WGS) entry which is preliminary data.</text>
</comment>
<evidence type="ECO:0000256" key="1">
    <source>
        <dbReference type="SAM" id="MobiDB-lite"/>
    </source>
</evidence>
<keyword evidence="3" id="KW-1185">Reference proteome</keyword>
<feature type="region of interest" description="Disordered" evidence="1">
    <location>
        <begin position="68"/>
        <end position="104"/>
    </location>
</feature>
<reference evidence="2" key="1">
    <citation type="journal article" date="2023" name="Science">
        <title>Genome structures resolve the early diversification of teleost fishes.</title>
        <authorList>
            <person name="Parey E."/>
            <person name="Louis A."/>
            <person name="Montfort J."/>
            <person name="Bouchez O."/>
            <person name="Roques C."/>
            <person name="Iampietro C."/>
            <person name="Lluch J."/>
            <person name="Castinel A."/>
            <person name="Donnadieu C."/>
            <person name="Desvignes T."/>
            <person name="Floi Bucao C."/>
            <person name="Jouanno E."/>
            <person name="Wen M."/>
            <person name="Mejri S."/>
            <person name="Dirks R."/>
            <person name="Jansen H."/>
            <person name="Henkel C."/>
            <person name="Chen W.J."/>
            <person name="Zahm M."/>
            <person name="Cabau C."/>
            <person name="Klopp C."/>
            <person name="Thompson A.W."/>
            <person name="Robinson-Rechavi M."/>
            <person name="Braasch I."/>
            <person name="Lecointre G."/>
            <person name="Bobe J."/>
            <person name="Postlethwait J.H."/>
            <person name="Berthelot C."/>
            <person name="Roest Crollius H."/>
            <person name="Guiguen Y."/>
        </authorList>
    </citation>
    <scope>NUCLEOTIDE SEQUENCE</scope>
    <source>
        <strain evidence="2">WJC10195</strain>
    </source>
</reference>
<proteinExistence type="predicted"/>